<dbReference type="Proteomes" id="UP001151760">
    <property type="component" value="Unassembled WGS sequence"/>
</dbReference>
<comment type="caution">
    <text evidence="2">The sequence shown here is derived from an EMBL/GenBank/DDBJ whole genome shotgun (WGS) entry which is preliminary data.</text>
</comment>
<feature type="compositionally biased region" description="Polar residues" evidence="1">
    <location>
        <begin position="261"/>
        <end position="277"/>
    </location>
</feature>
<evidence type="ECO:0000313" key="3">
    <source>
        <dbReference type="Proteomes" id="UP001151760"/>
    </source>
</evidence>
<protein>
    <submittedName>
        <fullName evidence="2">Uncharacterized protein</fullName>
    </submittedName>
</protein>
<accession>A0ABQ5EGQ6</accession>
<organism evidence="2 3">
    <name type="scientific">Tanacetum coccineum</name>
    <dbReference type="NCBI Taxonomy" id="301880"/>
    <lineage>
        <taxon>Eukaryota</taxon>
        <taxon>Viridiplantae</taxon>
        <taxon>Streptophyta</taxon>
        <taxon>Embryophyta</taxon>
        <taxon>Tracheophyta</taxon>
        <taxon>Spermatophyta</taxon>
        <taxon>Magnoliopsida</taxon>
        <taxon>eudicotyledons</taxon>
        <taxon>Gunneridae</taxon>
        <taxon>Pentapetalae</taxon>
        <taxon>asterids</taxon>
        <taxon>campanulids</taxon>
        <taxon>Asterales</taxon>
        <taxon>Asteraceae</taxon>
        <taxon>Asteroideae</taxon>
        <taxon>Anthemideae</taxon>
        <taxon>Anthemidinae</taxon>
        <taxon>Tanacetum</taxon>
    </lineage>
</organism>
<evidence type="ECO:0000256" key="1">
    <source>
        <dbReference type="SAM" id="MobiDB-lite"/>
    </source>
</evidence>
<evidence type="ECO:0000313" key="2">
    <source>
        <dbReference type="EMBL" id="GJT50100.1"/>
    </source>
</evidence>
<keyword evidence="3" id="KW-1185">Reference proteome</keyword>
<feature type="compositionally biased region" description="Basic and acidic residues" evidence="1">
    <location>
        <begin position="250"/>
        <end position="260"/>
    </location>
</feature>
<reference evidence="2" key="1">
    <citation type="journal article" date="2022" name="Int. J. Mol. Sci.">
        <title>Draft Genome of Tanacetum Coccineum: Genomic Comparison of Closely Related Tanacetum-Family Plants.</title>
        <authorList>
            <person name="Yamashiro T."/>
            <person name="Shiraishi A."/>
            <person name="Nakayama K."/>
            <person name="Satake H."/>
        </authorList>
    </citation>
    <scope>NUCLEOTIDE SEQUENCE</scope>
</reference>
<name>A0ABQ5EGQ6_9ASTR</name>
<proteinExistence type="predicted"/>
<feature type="compositionally biased region" description="Low complexity" evidence="1">
    <location>
        <begin position="329"/>
        <end position="340"/>
    </location>
</feature>
<reference evidence="2" key="2">
    <citation type="submission" date="2022-01" db="EMBL/GenBank/DDBJ databases">
        <authorList>
            <person name="Yamashiro T."/>
            <person name="Shiraishi A."/>
            <person name="Satake H."/>
            <person name="Nakayama K."/>
        </authorList>
    </citation>
    <scope>NUCLEOTIDE SEQUENCE</scope>
</reference>
<feature type="region of interest" description="Disordered" evidence="1">
    <location>
        <begin position="173"/>
        <end position="199"/>
    </location>
</feature>
<sequence length="405" mass="46521">MHNNIMAAGSKDRPPMLGPGRYSQWHSRFLRYIDTKANGEYLRKCIFDGPYKLTSVVIKAVAATVSSSRSDKNMTKLGQLHEHVLKENKLNFKLKRKLFLTSNWNNLQVTTNARECSISSTAFHPEWSRFVTLGQAIRKNKNTSHIIILFDILKQFQRVRYWYYQALKPQRTNATSSSTKTKVHLPDTRRQRGPPHPINTSILVLSLKKNSDPEQAQRDKEMQKNLENHTPCKTITRKLYKTYQQQTFEHSSRLRNKTEDTTQGITSDNQSRQFGNQKDNDILLRLKGNSSRSSVPLQAEQADWQGGHGRRIDEQELEAHYNYNGKDSGGLTLEETSSTSQSIGTGVQNHDEVMCMTSVRHIRDNQSINYTYKTFMVEGYSNATPDSSNIVIMIIWMTKMLQNVG</sequence>
<gene>
    <name evidence="2" type="ORF">Tco_0976257</name>
</gene>
<feature type="region of interest" description="Disordered" evidence="1">
    <location>
        <begin position="323"/>
        <end position="345"/>
    </location>
</feature>
<dbReference type="EMBL" id="BQNB010016293">
    <property type="protein sequence ID" value="GJT50100.1"/>
    <property type="molecule type" value="Genomic_DNA"/>
</dbReference>
<feature type="region of interest" description="Disordered" evidence="1">
    <location>
        <begin position="247"/>
        <end position="308"/>
    </location>
</feature>